<evidence type="ECO:0000313" key="2">
    <source>
        <dbReference type="Proteomes" id="UP000800094"/>
    </source>
</evidence>
<evidence type="ECO:0008006" key="3">
    <source>
        <dbReference type="Google" id="ProtNLM"/>
    </source>
</evidence>
<organism evidence="1 2">
    <name type="scientific">Trematosphaeria pertusa</name>
    <dbReference type="NCBI Taxonomy" id="390896"/>
    <lineage>
        <taxon>Eukaryota</taxon>
        <taxon>Fungi</taxon>
        <taxon>Dikarya</taxon>
        <taxon>Ascomycota</taxon>
        <taxon>Pezizomycotina</taxon>
        <taxon>Dothideomycetes</taxon>
        <taxon>Pleosporomycetidae</taxon>
        <taxon>Pleosporales</taxon>
        <taxon>Massarineae</taxon>
        <taxon>Trematosphaeriaceae</taxon>
        <taxon>Trematosphaeria</taxon>
    </lineage>
</organism>
<dbReference type="Proteomes" id="UP000800094">
    <property type="component" value="Unassembled WGS sequence"/>
</dbReference>
<proteinExistence type="predicted"/>
<dbReference type="RefSeq" id="XP_033689352.1">
    <property type="nucleotide sequence ID" value="XM_033827796.1"/>
</dbReference>
<dbReference type="SUPFAM" id="SSF56112">
    <property type="entry name" value="Protein kinase-like (PK-like)"/>
    <property type="match status" value="1"/>
</dbReference>
<accession>A0A6A6IVR0</accession>
<dbReference type="AlphaFoldDB" id="A0A6A6IVR0"/>
<reference evidence="1" key="1">
    <citation type="journal article" date="2020" name="Stud. Mycol.">
        <title>101 Dothideomycetes genomes: a test case for predicting lifestyles and emergence of pathogens.</title>
        <authorList>
            <person name="Haridas S."/>
            <person name="Albert R."/>
            <person name="Binder M."/>
            <person name="Bloem J."/>
            <person name="Labutti K."/>
            <person name="Salamov A."/>
            <person name="Andreopoulos B."/>
            <person name="Baker S."/>
            <person name="Barry K."/>
            <person name="Bills G."/>
            <person name="Bluhm B."/>
            <person name="Cannon C."/>
            <person name="Castanera R."/>
            <person name="Culley D."/>
            <person name="Daum C."/>
            <person name="Ezra D."/>
            <person name="Gonzalez J."/>
            <person name="Henrissat B."/>
            <person name="Kuo A."/>
            <person name="Liang C."/>
            <person name="Lipzen A."/>
            <person name="Lutzoni F."/>
            <person name="Magnuson J."/>
            <person name="Mondo S."/>
            <person name="Nolan M."/>
            <person name="Ohm R."/>
            <person name="Pangilinan J."/>
            <person name="Park H.-J."/>
            <person name="Ramirez L."/>
            <person name="Alfaro M."/>
            <person name="Sun H."/>
            <person name="Tritt A."/>
            <person name="Yoshinaga Y."/>
            <person name="Zwiers L.-H."/>
            <person name="Turgeon B."/>
            <person name="Goodwin S."/>
            <person name="Spatafora J."/>
            <person name="Crous P."/>
            <person name="Grigoriev I."/>
        </authorList>
    </citation>
    <scope>NUCLEOTIDE SEQUENCE</scope>
    <source>
        <strain evidence="1">CBS 122368</strain>
    </source>
</reference>
<protein>
    <recommendedName>
        <fullName evidence="3">Protein kinase domain-containing protein</fullName>
    </recommendedName>
</protein>
<dbReference type="GeneID" id="54581126"/>
<dbReference type="Gene3D" id="1.10.510.10">
    <property type="entry name" value="Transferase(Phosphotransferase) domain 1"/>
    <property type="match status" value="1"/>
</dbReference>
<keyword evidence="2" id="KW-1185">Reference proteome</keyword>
<sequence length="269" mass="30624">MASSDKMLHCLVDDSECLYRIQRDVDQDSSRIVYVYVRDPTIIPENARTHGPSLLKHLREYSEWNQLWTTLTIRNDNGQIQCVQDASPPHELRRAECPGDYPLLQIAQLQTLQEFKQRVSQVQSGSDTCILKIATFAHEIPSLRQEVKVYHFLATRRSTLVPRLLGYACEQERIVGFLCKMVVGHVPSTDDADACQRGLERLHREGVIHRDINKYNILITAEGPKFIDLEHATVCLLEGNDCSNAKGKDIEDLMLALDDKSGLGQPWKK</sequence>
<evidence type="ECO:0000313" key="1">
    <source>
        <dbReference type="EMBL" id="KAF2254348.1"/>
    </source>
</evidence>
<name>A0A6A6IVR0_9PLEO</name>
<dbReference type="InterPro" id="IPR011009">
    <property type="entry name" value="Kinase-like_dom_sf"/>
</dbReference>
<gene>
    <name evidence="1" type="ORF">BU26DRAFT_514278</name>
</gene>
<dbReference type="EMBL" id="ML987190">
    <property type="protein sequence ID" value="KAF2254348.1"/>
    <property type="molecule type" value="Genomic_DNA"/>
</dbReference>
<dbReference type="OrthoDB" id="2687876at2759"/>